<dbReference type="InterPro" id="IPR003607">
    <property type="entry name" value="HD/PDEase_dom"/>
</dbReference>
<keyword evidence="2" id="KW-0418">Kinase</keyword>
<dbReference type="GO" id="GO:0000166">
    <property type="term" value="F:nucleotide binding"/>
    <property type="evidence" value="ECO:0007669"/>
    <property type="project" value="UniProtKB-KW"/>
</dbReference>
<name>A0AAJ2BP84_ACIDE</name>
<evidence type="ECO:0000313" key="2">
    <source>
        <dbReference type="EMBL" id="MDR6765847.1"/>
    </source>
</evidence>
<dbReference type="InterPro" id="IPR027417">
    <property type="entry name" value="P-loop_NTPase"/>
</dbReference>
<dbReference type="AlphaFoldDB" id="A0AAJ2BP84"/>
<sequence length="393" mass="44540">MAPLMMRVAPYAILRKLLPLPGQDLDWALCCEAIEALRVLDTTPQDPVHHAEGDVGTHTRWVIACLREDATFQQALPDRQWVMFMAVLLHDIAKPATTVVDEATGRIRQPGHSARGAVDARVLLWLSGCPWELREAICRLIAVHQQPFFVWHSHRGTPPEYVVRKLSWELCWAELLAVARADMRGRICQDQASHLDDLLLLEELVREEGAWDRPRSFADAHTALQYFRGTRLYPDEPLHPQPGSRVTVMCGLPASGKNHWVAKHRPDLPVVSFDDAREVLGLAHGDNEGKVVHQVWDQARALLRAQAPFVWNATHLSHSMRDKTLDLLYAYHAQVDIVHLEQPLPELLRRNQRRDTTLTNAALLRMLHRWEAPLPTEAHQVMYEGGVTLPSAG</sequence>
<keyword evidence="4" id="KW-1185">Reference proteome</keyword>
<dbReference type="Proteomes" id="UP001249076">
    <property type="component" value="Unassembled WGS sequence"/>
</dbReference>
<dbReference type="Pfam" id="PF13671">
    <property type="entry name" value="AAA_33"/>
    <property type="match status" value="1"/>
</dbReference>
<dbReference type="EMBL" id="JAVDTL010000001">
    <property type="protein sequence ID" value="MDR6765847.1"/>
    <property type="molecule type" value="Genomic_DNA"/>
</dbReference>
<dbReference type="PANTHER" id="PTHR47545">
    <property type="entry name" value="MULTIFUNCTIONAL CCA PROTEIN"/>
    <property type="match status" value="1"/>
</dbReference>
<dbReference type="Gene3D" id="3.40.50.300">
    <property type="entry name" value="P-loop containing nucleotide triphosphate hydrolases"/>
    <property type="match status" value="1"/>
</dbReference>
<dbReference type="CDD" id="cd00077">
    <property type="entry name" value="HDc"/>
    <property type="match status" value="1"/>
</dbReference>
<comment type="caution">
    <text evidence="2">The sequence shown here is derived from an EMBL/GenBank/DDBJ whole genome shotgun (WGS) entry which is preliminary data.</text>
</comment>
<dbReference type="Proteomes" id="UP001253458">
    <property type="component" value="Unassembled WGS sequence"/>
</dbReference>
<evidence type="ECO:0000313" key="5">
    <source>
        <dbReference type="Proteomes" id="UP001253458"/>
    </source>
</evidence>
<evidence type="ECO:0000313" key="4">
    <source>
        <dbReference type="Proteomes" id="UP001249076"/>
    </source>
</evidence>
<accession>A0AAJ2BP84</accession>
<keyword evidence="2" id="KW-0808">Transferase</keyword>
<dbReference type="EMBL" id="JAVDTS010000001">
    <property type="protein sequence ID" value="MDR6836284.1"/>
    <property type="molecule type" value="Genomic_DNA"/>
</dbReference>
<dbReference type="GO" id="GO:0016301">
    <property type="term" value="F:kinase activity"/>
    <property type="evidence" value="ECO:0007669"/>
    <property type="project" value="UniProtKB-KW"/>
</dbReference>
<gene>
    <name evidence="2" type="ORF">J2W88_001105</name>
    <name evidence="3" type="ORF">J2W93_001105</name>
</gene>
<evidence type="ECO:0000313" key="3">
    <source>
        <dbReference type="EMBL" id="MDR6836284.1"/>
    </source>
</evidence>
<reference evidence="2 4" key="1">
    <citation type="submission" date="2023-07" db="EMBL/GenBank/DDBJ databases">
        <title>Sorghum-associated microbial communities from plants grown in Nebraska, USA.</title>
        <authorList>
            <person name="Schachtman D."/>
        </authorList>
    </citation>
    <scope>NUCLEOTIDE SEQUENCE</scope>
    <source>
        <strain evidence="3 4">BE105</strain>
        <strain evidence="2">BE69</strain>
    </source>
</reference>
<dbReference type="SUPFAM" id="SSF52540">
    <property type="entry name" value="P-loop containing nucleoside triphosphate hydrolases"/>
    <property type="match status" value="1"/>
</dbReference>
<proteinExistence type="predicted"/>
<evidence type="ECO:0000256" key="1">
    <source>
        <dbReference type="ARBA" id="ARBA00022741"/>
    </source>
</evidence>
<dbReference type="RefSeq" id="WP_310046277.1">
    <property type="nucleotide sequence ID" value="NZ_JAVDTL010000001.1"/>
</dbReference>
<dbReference type="SUPFAM" id="SSF109604">
    <property type="entry name" value="HD-domain/PDEase-like"/>
    <property type="match status" value="1"/>
</dbReference>
<dbReference type="InterPro" id="IPR050124">
    <property type="entry name" value="tRNA_CCA-adding_enzyme"/>
</dbReference>
<dbReference type="Gene3D" id="1.10.3090.10">
    <property type="entry name" value="cca-adding enzyme, domain 2"/>
    <property type="match status" value="1"/>
</dbReference>
<keyword evidence="1" id="KW-0547">Nucleotide-binding</keyword>
<organism evidence="2 5">
    <name type="scientific">Acidovorax delafieldii</name>
    <name type="common">Pseudomonas delafieldii</name>
    <dbReference type="NCBI Taxonomy" id="47920"/>
    <lineage>
        <taxon>Bacteria</taxon>
        <taxon>Pseudomonadati</taxon>
        <taxon>Pseudomonadota</taxon>
        <taxon>Betaproteobacteria</taxon>
        <taxon>Burkholderiales</taxon>
        <taxon>Comamonadaceae</taxon>
        <taxon>Acidovorax</taxon>
    </lineage>
</organism>
<protein>
    <submittedName>
        <fullName evidence="2">Kinase</fullName>
    </submittedName>
</protein>
<dbReference type="PANTHER" id="PTHR47545:SF1">
    <property type="entry name" value="MULTIFUNCTIONAL CCA PROTEIN"/>
    <property type="match status" value="1"/>
</dbReference>